<reference evidence="1 2" key="1">
    <citation type="submission" date="2014-03" db="EMBL/GenBank/DDBJ databases">
        <title>Draft genome of the hookworm Oesophagostomum dentatum.</title>
        <authorList>
            <person name="Mitreva M."/>
        </authorList>
    </citation>
    <scope>NUCLEOTIDE SEQUENCE [LARGE SCALE GENOMIC DNA]</scope>
    <source>
        <strain evidence="1 2">OD-Hann</strain>
    </source>
</reference>
<dbReference type="EMBL" id="KN553622">
    <property type="protein sequence ID" value="KHJ89904.1"/>
    <property type="molecule type" value="Genomic_DNA"/>
</dbReference>
<proteinExistence type="predicted"/>
<gene>
    <name evidence="1" type="ORF">OESDEN_10261</name>
</gene>
<accession>A0A0B1SY40</accession>
<evidence type="ECO:0000313" key="2">
    <source>
        <dbReference type="Proteomes" id="UP000053660"/>
    </source>
</evidence>
<keyword evidence="2" id="KW-1185">Reference proteome</keyword>
<sequence length="68" mass="7524">MPSSMQFQIARYGSDKALSKGHDENSSHEADVSSIRSLAKMLPANRQTAFKDLICLLVMSVCFGVKYL</sequence>
<evidence type="ECO:0000313" key="1">
    <source>
        <dbReference type="EMBL" id="KHJ89904.1"/>
    </source>
</evidence>
<dbReference type="Proteomes" id="UP000053660">
    <property type="component" value="Unassembled WGS sequence"/>
</dbReference>
<protein>
    <submittedName>
        <fullName evidence="1">Uncharacterized protein</fullName>
    </submittedName>
</protein>
<organism evidence="1 2">
    <name type="scientific">Oesophagostomum dentatum</name>
    <name type="common">Nodular worm</name>
    <dbReference type="NCBI Taxonomy" id="61180"/>
    <lineage>
        <taxon>Eukaryota</taxon>
        <taxon>Metazoa</taxon>
        <taxon>Ecdysozoa</taxon>
        <taxon>Nematoda</taxon>
        <taxon>Chromadorea</taxon>
        <taxon>Rhabditida</taxon>
        <taxon>Rhabditina</taxon>
        <taxon>Rhabditomorpha</taxon>
        <taxon>Strongyloidea</taxon>
        <taxon>Strongylidae</taxon>
        <taxon>Oesophagostomum</taxon>
    </lineage>
</organism>
<dbReference type="AlphaFoldDB" id="A0A0B1SY40"/>
<name>A0A0B1SY40_OESDE</name>